<proteinExistence type="predicted"/>
<dbReference type="RefSeq" id="XP_047841164.1">
    <property type="nucleotide sequence ID" value="XM_047985187.1"/>
</dbReference>
<evidence type="ECO:0000313" key="3">
    <source>
        <dbReference type="Proteomes" id="UP000829364"/>
    </source>
</evidence>
<dbReference type="EMBL" id="CP086356">
    <property type="protein sequence ID" value="UNI17683.1"/>
    <property type="molecule type" value="Genomic_DNA"/>
</dbReference>
<dbReference type="GeneID" id="72065964"/>
<feature type="region of interest" description="Disordered" evidence="1">
    <location>
        <begin position="1"/>
        <end position="21"/>
    </location>
</feature>
<protein>
    <submittedName>
        <fullName evidence="2">Uncharacterized protein</fullName>
    </submittedName>
</protein>
<sequence length="102" mass="11732">MQNWMHRNDPTAAAAAAPPPEWSQWQWKPRETWCLLFSEVTPLAAERETPVMTSCCGCPVQLAFKLFRLGSGQDVPCRVTCRDIDLWQRTERNPRNLNFAAQ</sequence>
<dbReference type="Proteomes" id="UP000829364">
    <property type="component" value="Chromosome 3"/>
</dbReference>
<evidence type="ECO:0000313" key="2">
    <source>
        <dbReference type="EMBL" id="UNI17683.1"/>
    </source>
</evidence>
<dbReference type="AlphaFoldDB" id="A0A9Q8QDW8"/>
<gene>
    <name evidence="2" type="ORF">JDV02_004008</name>
</gene>
<name>A0A9Q8QDW8_9HYPO</name>
<reference evidence="2" key="1">
    <citation type="submission" date="2021-11" db="EMBL/GenBank/DDBJ databases">
        <title>Purpureocillium_takamizusanense_genome.</title>
        <authorList>
            <person name="Nguyen N.-H."/>
        </authorList>
    </citation>
    <scope>NUCLEOTIDE SEQUENCE</scope>
    <source>
        <strain evidence="2">PT3</strain>
    </source>
</reference>
<accession>A0A9Q8QDW8</accession>
<keyword evidence="3" id="KW-1185">Reference proteome</keyword>
<organism evidence="2 3">
    <name type="scientific">Purpureocillium takamizusanense</name>
    <dbReference type="NCBI Taxonomy" id="2060973"/>
    <lineage>
        <taxon>Eukaryota</taxon>
        <taxon>Fungi</taxon>
        <taxon>Dikarya</taxon>
        <taxon>Ascomycota</taxon>
        <taxon>Pezizomycotina</taxon>
        <taxon>Sordariomycetes</taxon>
        <taxon>Hypocreomycetidae</taxon>
        <taxon>Hypocreales</taxon>
        <taxon>Ophiocordycipitaceae</taxon>
        <taxon>Purpureocillium</taxon>
    </lineage>
</organism>
<dbReference type="KEGG" id="ptkz:JDV02_004008"/>
<evidence type="ECO:0000256" key="1">
    <source>
        <dbReference type="SAM" id="MobiDB-lite"/>
    </source>
</evidence>